<dbReference type="CDD" id="cd03221">
    <property type="entry name" value="ABCF_EF-3"/>
    <property type="match status" value="2"/>
</dbReference>
<dbReference type="Proteomes" id="UP001549366">
    <property type="component" value="Unassembled WGS sequence"/>
</dbReference>
<comment type="caution">
    <text evidence="6">The sequence shown here is derived from an EMBL/GenBank/DDBJ whole genome shotgun (WGS) entry which is preliminary data.</text>
</comment>
<dbReference type="PROSITE" id="PS00211">
    <property type="entry name" value="ABC_TRANSPORTER_1"/>
    <property type="match status" value="1"/>
</dbReference>
<protein>
    <submittedName>
        <fullName evidence="6">ATP-binding cassette subfamily F protein 3</fullName>
    </submittedName>
</protein>
<dbReference type="SMART" id="SM00382">
    <property type="entry name" value="AAA"/>
    <property type="match status" value="2"/>
</dbReference>
<organism evidence="6 7">
    <name type="scientific">Endozoicomonas lisbonensis</name>
    <dbReference type="NCBI Taxonomy" id="3120522"/>
    <lineage>
        <taxon>Bacteria</taxon>
        <taxon>Pseudomonadati</taxon>
        <taxon>Pseudomonadota</taxon>
        <taxon>Gammaproteobacteria</taxon>
        <taxon>Oceanospirillales</taxon>
        <taxon>Endozoicomonadaceae</taxon>
        <taxon>Endozoicomonas</taxon>
    </lineage>
</organism>
<keyword evidence="4" id="KW-0175">Coiled coil</keyword>
<evidence type="ECO:0000313" key="7">
    <source>
        <dbReference type="Proteomes" id="UP001549366"/>
    </source>
</evidence>
<feature type="domain" description="ABC transporter" evidence="5">
    <location>
        <begin position="298"/>
        <end position="515"/>
    </location>
</feature>
<dbReference type="InterPro" id="IPR003593">
    <property type="entry name" value="AAA+_ATPase"/>
</dbReference>
<keyword evidence="3 6" id="KW-0067">ATP-binding</keyword>
<keyword evidence="1" id="KW-0677">Repeat</keyword>
<accession>A0ABV2SB27</accession>
<evidence type="ECO:0000256" key="4">
    <source>
        <dbReference type="SAM" id="Coils"/>
    </source>
</evidence>
<feature type="coiled-coil region" evidence="4">
    <location>
        <begin position="251"/>
        <end position="278"/>
    </location>
</feature>
<dbReference type="Gene3D" id="3.40.50.300">
    <property type="entry name" value="P-loop containing nucleotide triphosphate hydrolases"/>
    <property type="match status" value="2"/>
</dbReference>
<dbReference type="SUPFAM" id="SSF52540">
    <property type="entry name" value="P-loop containing nucleoside triphosphate hydrolases"/>
    <property type="match status" value="2"/>
</dbReference>
<dbReference type="InterPro" id="IPR050611">
    <property type="entry name" value="ABCF"/>
</dbReference>
<dbReference type="Pfam" id="PF00005">
    <property type="entry name" value="ABC_tran"/>
    <property type="match status" value="2"/>
</dbReference>
<reference evidence="6 7" key="1">
    <citation type="submission" date="2024-06" db="EMBL/GenBank/DDBJ databases">
        <title>Genomic Encyclopedia of Type Strains, Phase V (KMG-V): Genome sequencing to study the core and pangenomes of soil and plant-associated prokaryotes.</title>
        <authorList>
            <person name="Whitman W."/>
        </authorList>
    </citation>
    <scope>NUCLEOTIDE SEQUENCE [LARGE SCALE GENOMIC DNA]</scope>
    <source>
        <strain evidence="6 7">NE40</strain>
    </source>
</reference>
<keyword evidence="2" id="KW-0547">Nucleotide-binding</keyword>
<dbReference type="InterPro" id="IPR003439">
    <property type="entry name" value="ABC_transporter-like_ATP-bd"/>
</dbReference>
<dbReference type="PROSITE" id="PS50893">
    <property type="entry name" value="ABC_TRANSPORTER_2"/>
    <property type="match status" value="2"/>
</dbReference>
<dbReference type="GO" id="GO:0005524">
    <property type="term" value="F:ATP binding"/>
    <property type="evidence" value="ECO:0007669"/>
    <property type="project" value="UniProtKB-KW"/>
</dbReference>
<dbReference type="InterPro" id="IPR017871">
    <property type="entry name" value="ABC_transporter-like_CS"/>
</dbReference>
<name>A0ABV2SB27_9GAMM</name>
<dbReference type="InterPro" id="IPR027417">
    <property type="entry name" value="P-loop_NTPase"/>
</dbReference>
<sequence length="583" mass="66012">MSTLLSAQSVSYDLTSGPLLEGISFTLKKGDRIGLIGHNGCGKSTLLKLLSGDLNALSGSVSQSSQCLMERVEQHLPETIEHLSMFDAVAAQLPESLRIAEGWRIERLLADMGFDDSDWQLTAGTLSGGQHTRLLLARALINQPDLLLLDEPSNHLDLPTLLWLENFLRHWQGSFVLVSHDQRLLDNVTNCTWIMRDKTLQFFRLPCSSARKALAEKDETDELRHQSEQKEIDRVEKSARRLALWGQVYDNEDLSRKAKNMEKRVERLKDEQTELTAGTPWRLSLTGEALPADRLLSLTSLDVQPATDAPTLFHILDQQLKSGDRVAIVGRNGCGKSSLLRRLWAVYQTSAEYSPGKTIQFHPRCRLGYYDQSLQQLNDNDSLLDALRHFAPLPDRERKMALISAGFPYLRHTQKVRELSGGERSRLLFIGLTLANHHLLFLDEPTNHLDLEGKEELAETLSQFAGGFILVSHDRDLIEKSCNRYWLVDDHRLEEWLDPEAMYTAMGAEQTVSLQQDDALPTPDVNAVQTAETSHEDALFEQLIDLEARLEADLERKPKHQKPRLQQEWREAIAQITARLGLE</sequence>
<evidence type="ECO:0000313" key="6">
    <source>
        <dbReference type="EMBL" id="MET4754971.1"/>
    </source>
</evidence>
<dbReference type="PANTHER" id="PTHR19211:SF14">
    <property type="entry name" value="ATP-BINDING CASSETTE SUB-FAMILY F MEMBER 1"/>
    <property type="match status" value="1"/>
</dbReference>
<gene>
    <name evidence="6" type="ORF">V5J35_000163</name>
</gene>
<dbReference type="EMBL" id="JBEWTB010000001">
    <property type="protein sequence ID" value="MET4754971.1"/>
    <property type="molecule type" value="Genomic_DNA"/>
</dbReference>
<dbReference type="PANTHER" id="PTHR19211">
    <property type="entry name" value="ATP-BINDING TRANSPORT PROTEIN-RELATED"/>
    <property type="match status" value="1"/>
</dbReference>
<dbReference type="RefSeq" id="WP_354011566.1">
    <property type="nucleotide sequence ID" value="NZ_JBEWTA010000003.1"/>
</dbReference>
<proteinExistence type="predicted"/>
<feature type="domain" description="ABC transporter" evidence="5">
    <location>
        <begin position="5"/>
        <end position="222"/>
    </location>
</feature>
<evidence type="ECO:0000256" key="3">
    <source>
        <dbReference type="ARBA" id="ARBA00022840"/>
    </source>
</evidence>
<evidence type="ECO:0000256" key="1">
    <source>
        <dbReference type="ARBA" id="ARBA00022737"/>
    </source>
</evidence>
<evidence type="ECO:0000256" key="2">
    <source>
        <dbReference type="ARBA" id="ARBA00022741"/>
    </source>
</evidence>
<evidence type="ECO:0000259" key="5">
    <source>
        <dbReference type="PROSITE" id="PS50893"/>
    </source>
</evidence>
<keyword evidence="7" id="KW-1185">Reference proteome</keyword>